<keyword evidence="1" id="KW-0560">Oxidoreductase</keyword>
<dbReference type="InterPro" id="IPR050766">
    <property type="entry name" value="Bact_Lucif_Oxidored"/>
</dbReference>
<dbReference type="Gene3D" id="3.20.20.30">
    <property type="entry name" value="Luciferase-like domain"/>
    <property type="match status" value="1"/>
</dbReference>
<evidence type="ECO:0000256" key="2">
    <source>
        <dbReference type="ARBA" id="ARBA00023033"/>
    </source>
</evidence>
<dbReference type="RefSeq" id="WP_183397780.1">
    <property type="nucleotide sequence ID" value="NZ_JACIDS010000002.1"/>
</dbReference>
<dbReference type="GO" id="GO:0005829">
    <property type="term" value="C:cytosol"/>
    <property type="evidence" value="ECO:0007669"/>
    <property type="project" value="TreeGrafter"/>
</dbReference>
<proteinExistence type="predicted"/>
<evidence type="ECO:0000256" key="1">
    <source>
        <dbReference type="ARBA" id="ARBA00023002"/>
    </source>
</evidence>
<dbReference type="GO" id="GO:0016705">
    <property type="term" value="F:oxidoreductase activity, acting on paired donors, with incorporation or reduction of molecular oxygen"/>
    <property type="evidence" value="ECO:0007669"/>
    <property type="project" value="InterPro"/>
</dbReference>
<dbReference type="PANTHER" id="PTHR30137">
    <property type="entry name" value="LUCIFERASE-LIKE MONOOXYGENASE"/>
    <property type="match status" value="1"/>
</dbReference>
<dbReference type="InterPro" id="IPR036661">
    <property type="entry name" value="Luciferase-like_sf"/>
</dbReference>
<protein>
    <submittedName>
        <fullName evidence="4">Alkanesulfonate monooxygenase SsuD/methylene tetrahydromethanopterin reductase-like flavin-dependent oxidoreductase (Luciferase family)</fullName>
    </submittedName>
</protein>
<reference evidence="4 5" key="1">
    <citation type="submission" date="2020-08" db="EMBL/GenBank/DDBJ databases">
        <title>Genomic Encyclopedia of Type Strains, Phase IV (KMG-IV): sequencing the most valuable type-strain genomes for metagenomic binning, comparative biology and taxonomic classification.</title>
        <authorList>
            <person name="Goeker M."/>
        </authorList>
    </citation>
    <scope>NUCLEOTIDE SEQUENCE [LARGE SCALE GENOMIC DNA]</scope>
    <source>
        <strain evidence="4 5">DSM 25966</strain>
    </source>
</reference>
<dbReference type="InterPro" id="IPR011251">
    <property type="entry name" value="Luciferase-like_dom"/>
</dbReference>
<evidence type="ECO:0000313" key="5">
    <source>
        <dbReference type="Proteomes" id="UP000553963"/>
    </source>
</evidence>
<comment type="caution">
    <text evidence="4">The sequence shown here is derived from an EMBL/GenBank/DDBJ whole genome shotgun (WGS) entry which is preliminary data.</text>
</comment>
<keyword evidence="5" id="KW-1185">Reference proteome</keyword>
<dbReference type="SUPFAM" id="SSF51679">
    <property type="entry name" value="Bacterial luciferase-like"/>
    <property type="match status" value="1"/>
</dbReference>
<evidence type="ECO:0000259" key="3">
    <source>
        <dbReference type="Pfam" id="PF00296"/>
    </source>
</evidence>
<organism evidence="4 5">
    <name type="scientific">Kaistia hirudinis</name>
    <dbReference type="NCBI Taxonomy" id="1293440"/>
    <lineage>
        <taxon>Bacteria</taxon>
        <taxon>Pseudomonadati</taxon>
        <taxon>Pseudomonadota</taxon>
        <taxon>Alphaproteobacteria</taxon>
        <taxon>Hyphomicrobiales</taxon>
        <taxon>Kaistiaceae</taxon>
        <taxon>Kaistia</taxon>
    </lineage>
</organism>
<dbReference type="Pfam" id="PF00296">
    <property type="entry name" value="Bac_luciferase"/>
    <property type="match status" value="1"/>
</dbReference>
<dbReference type="PANTHER" id="PTHR30137:SF8">
    <property type="entry name" value="BLR5498 PROTEIN"/>
    <property type="match status" value="1"/>
</dbReference>
<gene>
    <name evidence="4" type="ORF">GGR25_001126</name>
</gene>
<evidence type="ECO:0000313" key="4">
    <source>
        <dbReference type="EMBL" id="MBB3930087.1"/>
    </source>
</evidence>
<dbReference type="GO" id="GO:0004497">
    <property type="term" value="F:monooxygenase activity"/>
    <property type="evidence" value="ECO:0007669"/>
    <property type="project" value="UniProtKB-KW"/>
</dbReference>
<keyword evidence="2 4" id="KW-0503">Monooxygenase</keyword>
<accession>A0A840AM29</accession>
<name>A0A840AM29_9HYPH</name>
<feature type="domain" description="Luciferase-like" evidence="3">
    <location>
        <begin position="21"/>
        <end position="295"/>
    </location>
</feature>
<dbReference type="AlphaFoldDB" id="A0A840AM29"/>
<dbReference type="Proteomes" id="UP000553963">
    <property type="component" value="Unassembled WGS sequence"/>
</dbReference>
<sequence>MPGSPVPMGIMNQMWAANDVSDREAIRTALEEIVHADALGFDSVWIGEHHHVRPENPFYGRIPASEIFLAHIAAHTKRIRVGTGVRILSTTAAQRTAEEMSLLHLLTDGRVEFGVGLGANQIVEEDRATKAARFRALLDELLDHLAGEVTPAISPRPDPEIRRRIWAAARDEGTIDHLAARGVNLVVGQAEMPHIQAPYVARYRAAGGKGLTRGVRLVFVAPTREEALARSAVAAQSYFRLLLGKGYHKQAVESGAAPAEVQTDAERRRLASFIVGSPDEVLAELDAYVATTGVDQLDVMVQIPGLATDDVRRSMALVQQEIRPRLAINKQASAARSVA</sequence>
<dbReference type="EMBL" id="JACIDS010000002">
    <property type="protein sequence ID" value="MBB3930087.1"/>
    <property type="molecule type" value="Genomic_DNA"/>
</dbReference>